<dbReference type="EC" id="5.1.1.7" evidence="3"/>
<dbReference type="InterPro" id="IPR018510">
    <property type="entry name" value="DAP_epimerase_AS"/>
</dbReference>
<dbReference type="NCBIfam" id="TIGR00652">
    <property type="entry name" value="DapF"/>
    <property type="match status" value="1"/>
</dbReference>
<dbReference type="AlphaFoldDB" id="A0A1J5RVM4"/>
<evidence type="ECO:0000256" key="6">
    <source>
        <dbReference type="ARBA" id="ARBA00023235"/>
    </source>
</evidence>
<dbReference type="Gene3D" id="3.10.310.10">
    <property type="entry name" value="Diaminopimelate Epimerase, Chain A, domain 1"/>
    <property type="match status" value="2"/>
</dbReference>
<proteinExistence type="inferred from homology"/>
<name>A0A1J5RVM4_9ZZZZ</name>
<dbReference type="UniPathway" id="UPA00034">
    <property type="reaction ID" value="UER00025"/>
</dbReference>
<reference evidence="8" key="1">
    <citation type="submission" date="2016-10" db="EMBL/GenBank/DDBJ databases">
        <title>Sequence of Gallionella enrichment culture.</title>
        <authorList>
            <person name="Poehlein A."/>
            <person name="Muehling M."/>
            <person name="Daniel R."/>
        </authorList>
    </citation>
    <scope>NUCLEOTIDE SEQUENCE</scope>
</reference>
<dbReference type="SUPFAM" id="SSF54506">
    <property type="entry name" value="Diaminopimelate epimerase-like"/>
    <property type="match status" value="2"/>
</dbReference>
<gene>
    <name evidence="8" type="primary">dapF_7</name>
    <name evidence="8" type="ORF">GALL_220300</name>
</gene>
<organism evidence="8">
    <name type="scientific">mine drainage metagenome</name>
    <dbReference type="NCBI Taxonomy" id="410659"/>
    <lineage>
        <taxon>unclassified sequences</taxon>
        <taxon>metagenomes</taxon>
        <taxon>ecological metagenomes</taxon>
    </lineage>
</organism>
<comment type="similarity">
    <text evidence="2">Belongs to the diaminopimelate epimerase family.</text>
</comment>
<dbReference type="PANTHER" id="PTHR31689">
    <property type="entry name" value="DIAMINOPIMELATE EPIMERASE, CHLOROPLASTIC"/>
    <property type="match status" value="1"/>
</dbReference>
<evidence type="ECO:0000256" key="1">
    <source>
        <dbReference type="ARBA" id="ARBA00005196"/>
    </source>
</evidence>
<evidence type="ECO:0000256" key="4">
    <source>
        <dbReference type="ARBA" id="ARBA00022605"/>
    </source>
</evidence>
<evidence type="ECO:0000256" key="3">
    <source>
        <dbReference type="ARBA" id="ARBA00013080"/>
    </source>
</evidence>
<dbReference type="GO" id="GO:0008837">
    <property type="term" value="F:diaminopimelate epimerase activity"/>
    <property type="evidence" value="ECO:0007669"/>
    <property type="project" value="UniProtKB-EC"/>
</dbReference>
<dbReference type="Pfam" id="PF01678">
    <property type="entry name" value="DAP_epimerase"/>
    <property type="match status" value="2"/>
</dbReference>
<evidence type="ECO:0000256" key="7">
    <source>
        <dbReference type="ARBA" id="ARBA00051712"/>
    </source>
</evidence>
<keyword evidence="4" id="KW-0028">Amino-acid biosynthesis</keyword>
<comment type="catalytic activity">
    <reaction evidence="7">
        <text>(2S,6S)-2,6-diaminopimelate = meso-2,6-diaminopimelate</text>
        <dbReference type="Rhea" id="RHEA:15393"/>
        <dbReference type="ChEBI" id="CHEBI:57609"/>
        <dbReference type="ChEBI" id="CHEBI:57791"/>
        <dbReference type="EC" id="5.1.1.7"/>
    </reaction>
</comment>
<evidence type="ECO:0000313" key="8">
    <source>
        <dbReference type="EMBL" id="OIQ96031.1"/>
    </source>
</evidence>
<dbReference type="EMBL" id="MLJW01000156">
    <property type="protein sequence ID" value="OIQ96031.1"/>
    <property type="molecule type" value="Genomic_DNA"/>
</dbReference>
<keyword evidence="5" id="KW-0457">Lysine biosynthesis</keyword>
<protein>
    <recommendedName>
        <fullName evidence="3">diaminopimelate epimerase</fullName>
        <ecNumber evidence="3">5.1.1.7</ecNumber>
    </recommendedName>
</protein>
<evidence type="ECO:0000256" key="5">
    <source>
        <dbReference type="ARBA" id="ARBA00023154"/>
    </source>
</evidence>
<dbReference type="InterPro" id="IPR001653">
    <property type="entry name" value="DAP_epimerase_DapF"/>
</dbReference>
<dbReference type="PANTHER" id="PTHR31689:SF0">
    <property type="entry name" value="DIAMINOPIMELATE EPIMERASE"/>
    <property type="match status" value="1"/>
</dbReference>
<comment type="pathway">
    <text evidence="1">Amino-acid biosynthesis; L-lysine biosynthesis via DAP pathway; DL-2,6-diaminopimelate from LL-2,6-diaminopimelate: step 1/1.</text>
</comment>
<keyword evidence="6 8" id="KW-0413">Isomerase</keyword>
<sequence>MRFTINDLRFMKITFYKYQGTGNDFIIIDNRKGDIRLSTKQINFLCDRKFGIGADGLMLLNLKKGYDFKMVYYNADGNESSMCGNGGRCLTQFAFDKGIKKKKYSFIAIDGEHEAEFDGKGWVNLKMTDVKEIKKHQGNYILNTGSPHYVKSVPEVNEFNVFKEGQKIRYSKTFQAKGINVNFVQQPEENKIIVRTYERGVENETLSCGTGVTASALVFSDDNAHQRINIETLGGKLAVEFDKVSDKSFKNIWLCGPATFVFKGEIEV</sequence>
<dbReference type="HAMAP" id="MF_00197">
    <property type="entry name" value="DAP_epimerase"/>
    <property type="match status" value="1"/>
</dbReference>
<evidence type="ECO:0000256" key="2">
    <source>
        <dbReference type="ARBA" id="ARBA00010219"/>
    </source>
</evidence>
<dbReference type="GO" id="GO:0009089">
    <property type="term" value="P:lysine biosynthetic process via diaminopimelate"/>
    <property type="evidence" value="ECO:0007669"/>
    <property type="project" value="UniProtKB-UniPathway"/>
</dbReference>
<dbReference type="PROSITE" id="PS01326">
    <property type="entry name" value="DAP_EPIMERASE"/>
    <property type="match status" value="1"/>
</dbReference>
<dbReference type="GO" id="GO:0005829">
    <property type="term" value="C:cytosol"/>
    <property type="evidence" value="ECO:0007669"/>
    <property type="project" value="TreeGrafter"/>
</dbReference>
<accession>A0A1J5RVM4</accession>
<comment type="caution">
    <text evidence="8">The sequence shown here is derived from an EMBL/GenBank/DDBJ whole genome shotgun (WGS) entry which is preliminary data.</text>
</comment>